<accession>A0A2V3DMF4</accession>
<protein>
    <submittedName>
        <fullName evidence="2">Uncharacterized protein</fullName>
    </submittedName>
</protein>
<organism evidence="2 3">
    <name type="scientific">Arthrobacter psychrochitiniphilus</name>
    <dbReference type="NCBI Taxonomy" id="291045"/>
    <lineage>
        <taxon>Bacteria</taxon>
        <taxon>Bacillati</taxon>
        <taxon>Actinomycetota</taxon>
        <taxon>Actinomycetes</taxon>
        <taxon>Micrococcales</taxon>
        <taxon>Micrococcaceae</taxon>
        <taxon>Arthrobacter</taxon>
    </lineage>
</organism>
<evidence type="ECO:0000313" key="2">
    <source>
        <dbReference type="EMBL" id="PXA64132.1"/>
    </source>
</evidence>
<dbReference type="Proteomes" id="UP000246303">
    <property type="component" value="Unassembled WGS sequence"/>
</dbReference>
<sequence>MATPTPDATPGFWLRDALDPEGHTVAGFVPAGYPFYARILNPVGVEGFGSEPRRLAWSEAAASVGAPVYPWMQWHETVLAADGALPREWTSPAMGDLDQVRARALAEVLEQHTRTPEECFFAQWDGYAPVTGNNGVVTFPPDREMKILAGPLSDGAQPTGNSGTPVNSGMEHPSGAHGGRRPLYWWPQDRAWCMGQDIYARSVLLGVSGPCLKDLFAHPDLDIFSVRLSDAVYPEDD</sequence>
<dbReference type="AlphaFoldDB" id="A0A2V3DMF4"/>
<comment type="caution">
    <text evidence="2">The sequence shown here is derived from an EMBL/GenBank/DDBJ whole genome shotgun (WGS) entry which is preliminary data.</text>
</comment>
<name>A0A2V3DMF4_9MICC</name>
<feature type="region of interest" description="Disordered" evidence="1">
    <location>
        <begin position="150"/>
        <end position="177"/>
    </location>
</feature>
<dbReference type="OrthoDB" id="2426596at2"/>
<gene>
    <name evidence="2" type="ORF">CVS29_16675</name>
</gene>
<proteinExistence type="predicted"/>
<dbReference type="RefSeq" id="WP_110107581.1">
    <property type="nucleotide sequence ID" value="NZ_JACBZZ010000001.1"/>
</dbReference>
<evidence type="ECO:0000256" key="1">
    <source>
        <dbReference type="SAM" id="MobiDB-lite"/>
    </source>
</evidence>
<evidence type="ECO:0000313" key="3">
    <source>
        <dbReference type="Proteomes" id="UP000246303"/>
    </source>
</evidence>
<reference evidence="2 3" key="1">
    <citation type="submission" date="2018-05" db="EMBL/GenBank/DDBJ databases">
        <title>Genetic diversity of glacier-inhabiting Cryobacterium bacteria in China and description of Cryobacterium mengkeensis sp. nov. and Arthrobacter glacialis sp. nov.</title>
        <authorList>
            <person name="Liu Q."/>
            <person name="Xin Y.-H."/>
        </authorList>
    </citation>
    <scope>NUCLEOTIDE SEQUENCE [LARGE SCALE GENOMIC DNA]</scope>
    <source>
        <strain evidence="2 3">GP3</strain>
    </source>
</reference>
<dbReference type="EMBL" id="QHLZ01000015">
    <property type="protein sequence ID" value="PXA64132.1"/>
    <property type="molecule type" value="Genomic_DNA"/>
</dbReference>
<feature type="compositionally biased region" description="Polar residues" evidence="1">
    <location>
        <begin position="156"/>
        <end position="167"/>
    </location>
</feature>
<keyword evidence="3" id="KW-1185">Reference proteome</keyword>